<evidence type="ECO:0000313" key="2">
    <source>
        <dbReference type="EMBL" id="KAF2008562.1"/>
    </source>
</evidence>
<dbReference type="Proteomes" id="UP000799778">
    <property type="component" value="Unassembled WGS sequence"/>
</dbReference>
<sequence>MHFTTLIVSLATFAATGAAPLESRQEPNPVQIEVTTYGNSMCQDQIFNGFSMQYVVLQQDTQKCRTLHQDKKYPVGSVSAAFTPEATMKDSCVVTLYSDTECKEPAGVAKIGVCTTDLISEDVCPRPTGPKSFIYSC</sequence>
<evidence type="ECO:0000256" key="1">
    <source>
        <dbReference type="SAM" id="SignalP"/>
    </source>
</evidence>
<feature type="chain" id="PRO_5025507781" evidence="1">
    <location>
        <begin position="19"/>
        <end position="137"/>
    </location>
</feature>
<dbReference type="GeneID" id="54289941"/>
<protein>
    <submittedName>
        <fullName evidence="2">Uncharacterized protein</fullName>
    </submittedName>
</protein>
<organism evidence="2 3">
    <name type="scientific">Aaosphaeria arxii CBS 175.79</name>
    <dbReference type="NCBI Taxonomy" id="1450172"/>
    <lineage>
        <taxon>Eukaryota</taxon>
        <taxon>Fungi</taxon>
        <taxon>Dikarya</taxon>
        <taxon>Ascomycota</taxon>
        <taxon>Pezizomycotina</taxon>
        <taxon>Dothideomycetes</taxon>
        <taxon>Pleosporomycetidae</taxon>
        <taxon>Pleosporales</taxon>
        <taxon>Pleosporales incertae sedis</taxon>
        <taxon>Aaosphaeria</taxon>
    </lineage>
</organism>
<name>A0A6A5X6N7_9PLEO</name>
<feature type="signal peptide" evidence="1">
    <location>
        <begin position="1"/>
        <end position="18"/>
    </location>
</feature>
<dbReference type="EMBL" id="ML978082">
    <property type="protein sequence ID" value="KAF2008562.1"/>
    <property type="molecule type" value="Genomic_DNA"/>
</dbReference>
<dbReference type="AlphaFoldDB" id="A0A6A5X6N7"/>
<evidence type="ECO:0000313" key="3">
    <source>
        <dbReference type="Proteomes" id="UP000799778"/>
    </source>
</evidence>
<dbReference type="RefSeq" id="XP_033376901.1">
    <property type="nucleotide sequence ID" value="XM_033532544.1"/>
</dbReference>
<proteinExistence type="predicted"/>
<reference evidence="2" key="1">
    <citation type="journal article" date="2020" name="Stud. Mycol.">
        <title>101 Dothideomycetes genomes: a test case for predicting lifestyles and emergence of pathogens.</title>
        <authorList>
            <person name="Haridas S."/>
            <person name="Albert R."/>
            <person name="Binder M."/>
            <person name="Bloem J."/>
            <person name="Labutti K."/>
            <person name="Salamov A."/>
            <person name="Andreopoulos B."/>
            <person name="Baker S."/>
            <person name="Barry K."/>
            <person name="Bills G."/>
            <person name="Bluhm B."/>
            <person name="Cannon C."/>
            <person name="Castanera R."/>
            <person name="Culley D."/>
            <person name="Daum C."/>
            <person name="Ezra D."/>
            <person name="Gonzalez J."/>
            <person name="Henrissat B."/>
            <person name="Kuo A."/>
            <person name="Liang C."/>
            <person name="Lipzen A."/>
            <person name="Lutzoni F."/>
            <person name="Magnuson J."/>
            <person name="Mondo S."/>
            <person name="Nolan M."/>
            <person name="Ohm R."/>
            <person name="Pangilinan J."/>
            <person name="Park H.-J."/>
            <person name="Ramirez L."/>
            <person name="Alfaro M."/>
            <person name="Sun H."/>
            <person name="Tritt A."/>
            <person name="Yoshinaga Y."/>
            <person name="Zwiers L.-H."/>
            <person name="Turgeon B."/>
            <person name="Goodwin S."/>
            <person name="Spatafora J."/>
            <person name="Crous P."/>
            <person name="Grigoriev I."/>
        </authorList>
    </citation>
    <scope>NUCLEOTIDE SEQUENCE</scope>
    <source>
        <strain evidence="2">CBS 175.79</strain>
    </source>
</reference>
<accession>A0A6A5X6N7</accession>
<gene>
    <name evidence="2" type="ORF">BU24DRAFT_468684</name>
</gene>
<keyword evidence="3" id="KW-1185">Reference proteome</keyword>
<keyword evidence="1" id="KW-0732">Signal</keyword>